<gene>
    <name evidence="1" type="ORF">CLUP02_12245</name>
</gene>
<sequence>MSLYPASILYLVYTTLEPKEGIKVSKYPFVGLIYSKQKPAAWFGAPKNGRRNLNKHLPPFPHATCTRILQRFRHWENYPPPLVLSQGIQPGPRNRSRSCIHTIASPKTNNWACVGYSLGALSRTKPQQCVKLPPSIMNPLVVASKLTLSLREHDAFGSVALILLVPINFGHESLGARLNPDDASAYIRILLLRHPSFALAWITRASRRAWQSFPARISSWKSTSARQFAFVLGFTLQLLWIPYRIDSSTHTTFRLTVTTQRNHLTTSMSYLINSEIRIHSDIEIFSPGPVAAGSTDHVRQGIGDGYSRSTANAAVRATQTNRHQQHHSNSSTTGRLCIPTYLVEYLTVYVVDSLRPLSHRSEKPDISPPVRFCPASYLDFFFGEPETPERIIDWISSTTGERRDVYLYEYFHCRPVHSGLITPPRGQISPNAKHRITAKGTLGLRHHNPNEFAGSRFIPALHAESIVIRRMNKRVPRPDVNLPRRVSPSGLTPKMPTHVGSHPLEAIVVTNAALPSAGQGSLLPARLSRTRAVLTLPLGSAYENGNPVASSVTTHHTLAGFQAAGPNEIHNTKGFKERNVQTS</sequence>
<protein>
    <submittedName>
        <fullName evidence="1">Uncharacterized protein</fullName>
    </submittedName>
</protein>
<proteinExistence type="predicted"/>
<reference evidence="1" key="1">
    <citation type="journal article" date="2021" name="Mol. Plant Microbe Interact.">
        <title>Complete Genome Sequence of the Plant-Pathogenic Fungus Colletotrichum lupini.</title>
        <authorList>
            <person name="Baroncelli R."/>
            <person name="Pensec F."/>
            <person name="Da Lio D."/>
            <person name="Boufleur T."/>
            <person name="Vicente I."/>
            <person name="Sarrocco S."/>
            <person name="Picot A."/>
            <person name="Baraldi E."/>
            <person name="Sukno S."/>
            <person name="Thon M."/>
            <person name="Le Floch G."/>
        </authorList>
    </citation>
    <scope>NUCLEOTIDE SEQUENCE</scope>
    <source>
        <strain evidence="1">IMI 504893</strain>
    </source>
</reference>
<dbReference type="KEGG" id="clup:CLUP02_12245"/>
<evidence type="ECO:0000313" key="1">
    <source>
        <dbReference type="EMBL" id="UQC86743.1"/>
    </source>
</evidence>
<name>A0A9Q8T043_9PEZI</name>
<dbReference type="AlphaFoldDB" id="A0A9Q8T043"/>
<dbReference type="GeneID" id="73346219"/>
<keyword evidence="2" id="KW-1185">Reference proteome</keyword>
<dbReference type="EMBL" id="CP019478">
    <property type="protein sequence ID" value="UQC86743.1"/>
    <property type="molecule type" value="Genomic_DNA"/>
</dbReference>
<accession>A0A9Q8T043</accession>
<organism evidence="1 2">
    <name type="scientific">Colletotrichum lupini</name>
    <dbReference type="NCBI Taxonomy" id="145971"/>
    <lineage>
        <taxon>Eukaryota</taxon>
        <taxon>Fungi</taxon>
        <taxon>Dikarya</taxon>
        <taxon>Ascomycota</taxon>
        <taxon>Pezizomycotina</taxon>
        <taxon>Sordariomycetes</taxon>
        <taxon>Hypocreomycetidae</taxon>
        <taxon>Glomerellales</taxon>
        <taxon>Glomerellaceae</taxon>
        <taxon>Colletotrichum</taxon>
        <taxon>Colletotrichum acutatum species complex</taxon>
    </lineage>
</organism>
<evidence type="ECO:0000313" key="2">
    <source>
        <dbReference type="Proteomes" id="UP000830671"/>
    </source>
</evidence>
<dbReference type="RefSeq" id="XP_049148354.1">
    <property type="nucleotide sequence ID" value="XM_049291209.1"/>
</dbReference>
<dbReference type="Proteomes" id="UP000830671">
    <property type="component" value="Chromosome 6"/>
</dbReference>